<feature type="region of interest" description="Disordered" evidence="1">
    <location>
        <begin position="1"/>
        <end position="32"/>
    </location>
</feature>
<protein>
    <submittedName>
        <fullName evidence="2">Uncharacterized protein</fullName>
    </submittedName>
</protein>
<proteinExistence type="predicted"/>
<name>A0ABP6SDJ3_9ACTN</name>
<dbReference type="EMBL" id="BAAAYL010000001">
    <property type="protein sequence ID" value="GAA3374157.1"/>
    <property type="molecule type" value="Genomic_DNA"/>
</dbReference>
<organism evidence="2 3">
    <name type="scientific">Streptomyces sannanensis</name>
    <dbReference type="NCBI Taxonomy" id="285536"/>
    <lineage>
        <taxon>Bacteria</taxon>
        <taxon>Bacillati</taxon>
        <taxon>Actinomycetota</taxon>
        <taxon>Actinomycetes</taxon>
        <taxon>Kitasatosporales</taxon>
        <taxon>Streptomycetaceae</taxon>
        <taxon>Streptomyces</taxon>
    </lineage>
</organism>
<evidence type="ECO:0000256" key="1">
    <source>
        <dbReference type="SAM" id="MobiDB-lite"/>
    </source>
</evidence>
<evidence type="ECO:0000313" key="3">
    <source>
        <dbReference type="Proteomes" id="UP001499990"/>
    </source>
</evidence>
<gene>
    <name evidence="2" type="ORF">GCM10020367_36950</name>
</gene>
<sequence length="106" mass="11197">MGRAGEQLDGIAGDRREQAGAGRTGRPDPGAVRCTAGAVIEMHGHKAWRDLVAVRHPDDAYDKRATSPACNDRGAADRTPLGAATGIAHSETDTLRHLSVFRTPLS</sequence>
<dbReference type="Proteomes" id="UP001499990">
    <property type="component" value="Unassembled WGS sequence"/>
</dbReference>
<comment type="caution">
    <text evidence="2">The sequence shown here is derived from an EMBL/GenBank/DDBJ whole genome shotgun (WGS) entry which is preliminary data.</text>
</comment>
<accession>A0ABP6SDJ3</accession>
<keyword evidence="3" id="KW-1185">Reference proteome</keyword>
<reference evidence="3" key="1">
    <citation type="journal article" date="2019" name="Int. J. Syst. Evol. Microbiol.">
        <title>The Global Catalogue of Microorganisms (GCM) 10K type strain sequencing project: providing services to taxonomists for standard genome sequencing and annotation.</title>
        <authorList>
            <consortium name="The Broad Institute Genomics Platform"/>
            <consortium name="The Broad Institute Genome Sequencing Center for Infectious Disease"/>
            <person name="Wu L."/>
            <person name="Ma J."/>
        </authorList>
    </citation>
    <scope>NUCLEOTIDE SEQUENCE [LARGE SCALE GENOMIC DNA]</scope>
    <source>
        <strain evidence="3">JCM 9651</strain>
    </source>
</reference>
<evidence type="ECO:0000313" key="2">
    <source>
        <dbReference type="EMBL" id="GAA3374157.1"/>
    </source>
</evidence>